<dbReference type="AlphaFoldDB" id="A0A9W4DY13"/>
<feature type="compositionally biased region" description="Basic and acidic residues" evidence="1">
    <location>
        <begin position="18"/>
        <end position="27"/>
    </location>
</feature>
<dbReference type="SMART" id="SM00564">
    <property type="entry name" value="PQQ"/>
    <property type="match status" value="4"/>
</dbReference>
<keyword evidence="2" id="KW-0472">Membrane</keyword>
<dbReference type="Gene3D" id="2.130.10.10">
    <property type="entry name" value="YVTN repeat-like/Quinoprotein amine dehydrogenase"/>
    <property type="match status" value="2"/>
</dbReference>
<feature type="domain" description="Pyrrolo-quinoline quinone repeat" evidence="3">
    <location>
        <begin position="154"/>
        <end position="298"/>
    </location>
</feature>
<protein>
    <recommendedName>
        <fullName evidence="3">Pyrrolo-quinoline quinone repeat domain-containing protein</fullName>
    </recommendedName>
</protein>
<dbReference type="SUPFAM" id="SSF50998">
    <property type="entry name" value="Quinoprotein alcohol dehydrogenase-like"/>
    <property type="match status" value="2"/>
</dbReference>
<sequence>MTTEPSPGQVAPQAGPPRADRRAEQRAVRRRGRGRIALVLALLAAGGTAAAVALHRGESAPSASRHLAPVWQVRSPAADDELIGSWVTGKFLVRASTRGGVTAYDLADGSTAWTAALPPEVGGGGTQPCAMSPTLTAAGLGTVAFGKDGHTCTTLAGVDAATGTVLWTVPLVDAAHPTAMGAKTYLQGGVATVVGENFLGGLDVRTGHRVWGFHARGDYCNAYTWGGAGVVLVDDYCADSKTPFTLTAYDGRTGRTLWSRDQDTHTDIAHVFSGSPLIVSEHAAGEDSVRVVAPSGTTRKLVVGDTELAPGNDSDADHSARLVGDVLVTPASTAHGSEIDAFDTATGAKLWRYPATALATATASGDRVYVLAGSPSAPQLVSLDARTGQAHAVAALPDATAKQGFTAGTVYVTPDGGVLELDAQGTGVGVRFSR</sequence>
<gene>
    <name evidence="4" type="ORF">SCOCK_340018</name>
</gene>
<evidence type="ECO:0000256" key="2">
    <source>
        <dbReference type="SAM" id="Phobius"/>
    </source>
</evidence>
<keyword evidence="2" id="KW-0812">Transmembrane</keyword>
<dbReference type="PANTHER" id="PTHR34512:SF30">
    <property type="entry name" value="OUTER MEMBRANE PROTEIN ASSEMBLY FACTOR BAMB"/>
    <property type="match status" value="1"/>
</dbReference>
<feature type="domain" description="Pyrrolo-quinoline quinone repeat" evidence="3">
    <location>
        <begin position="337"/>
        <end position="423"/>
    </location>
</feature>
<keyword evidence="5" id="KW-1185">Reference proteome</keyword>
<dbReference type="InterPro" id="IPR015943">
    <property type="entry name" value="WD40/YVTN_repeat-like_dom_sf"/>
</dbReference>
<feature type="region of interest" description="Disordered" evidence="1">
    <location>
        <begin position="1"/>
        <end position="29"/>
    </location>
</feature>
<dbReference type="EMBL" id="CAJSLV010000064">
    <property type="protein sequence ID" value="CAG6395595.1"/>
    <property type="molecule type" value="Genomic_DNA"/>
</dbReference>
<evidence type="ECO:0000313" key="4">
    <source>
        <dbReference type="EMBL" id="CAG6395595.1"/>
    </source>
</evidence>
<dbReference type="InterPro" id="IPR018391">
    <property type="entry name" value="PQQ_b-propeller_rpt"/>
</dbReference>
<evidence type="ECO:0000256" key="1">
    <source>
        <dbReference type="SAM" id="MobiDB-lite"/>
    </source>
</evidence>
<dbReference type="InterPro" id="IPR002372">
    <property type="entry name" value="PQQ_rpt_dom"/>
</dbReference>
<organism evidence="4 5">
    <name type="scientific">Actinacidiphila cocklensis</name>
    <dbReference type="NCBI Taxonomy" id="887465"/>
    <lineage>
        <taxon>Bacteria</taxon>
        <taxon>Bacillati</taxon>
        <taxon>Actinomycetota</taxon>
        <taxon>Actinomycetes</taxon>
        <taxon>Kitasatosporales</taxon>
        <taxon>Streptomycetaceae</taxon>
        <taxon>Actinacidiphila</taxon>
    </lineage>
</organism>
<name>A0A9W4DY13_9ACTN</name>
<dbReference type="RefSeq" id="WP_251492863.1">
    <property type="nucleotide sequence ID" value="NZ_CAJSLV010000064.1"/>
</dbReference>
<dbReference type="InterPro" id="IPR011047">
    <property type="entry name" value="Quinoprotein_ADH-like_sf"/>
</dbReference>
<keyword evidence="2" id="KW-1133">Transmembrane helix</keyword>
<proteinExistence type="predicted"/>
<dbReference type="Pfam" id="PF13360">
    <property type="entry name" value="PQQ_2"/>
    <property type="match status" value="2"/>
</dbReference>
<evidence type="ECO:0000259" key="3">
    <source>
        <dbReference type="Pfam" id="PF13360"/>
    </source>
</evidence>
<dbReference type="PANTHER" id="PTHR34512">
    <property type="entry name" value="CELL SURFACE PROTEIN"/>
    <property type="match status" value="1"/>
</dbReference>
<feature type="transmembrane region" description="Helical" evidence="2">
    <location>
        <begin position="36"/>
        <end position="55"/>
    </location>
</feature>
<dbReference type="Proteomes" id="UP001152519">
    <property type="component" value="Unassembled WGS sequence"/>
</dbReference>
<accession>A0A9W4DY13</accession>
<comment type="caution">
    <text evidence="4">The sequence shown here is derived from an EMBL/GenBank/DDBJ whole genome shotgun (WGS) entry which is preliminary data.</text>
</comment>
<reference evidence="4" key="1">
    <citation type="submission" date="2021-05" db="EMBL/GenBank/DDBJ databases">
        <authorList>
            <person name="Arsene-Ploetze F."/>
        </authorList>
    </citation>
    <scope>NUCLEOTIDE SEQUENCE</scope>
    <source>
        <strain evidence="4">DSM 42138</strain>
    </source>
</reference>
<evidence type="ECO:0000313" key="5">
    <source>
        <dbReference type="Proteomes" id="UP001152519"/>
    </source>
</evidence>